<reference evidence="1" key="1">
    <citation type="submission" date="2018-02" db="EMBL/GenBank/DDBJ databases">
        <title>Rhizophora mucronata_Transcriptome.</title>
        <authorList>
            <person name="Meera S.P."/>
            <person name="Sreeshan A."/>
            <person name="Augustine A."/>
        </authorList>
    </citation>
    <scope>NUCLEOTIDE SEQUENCE</scope>
    <source>
        <tissue evidence="1">Leaf</tissue>
    </source>
</reference>
<keyword evidence="1" id="KW-0808">Transferase</keyword>
<protein>
    <submittedName>
        <fullName evidence="1">Receptor-like protein kinase At3g21340</fullName>
    </submittedName>
</protein>
<accession>A0A2P2MEY3</accession>
<proteinExistence type="predicted"/>
<keyword evidence="1" id="KW-0418">Kinase</keyword>
<keyword evidence="1" id="KW-0675">Receptor</keyword>
<dbReference type="GO" id="GO:0016301">
    <property type="term" value="F:kinase activity"/>
    <property type="evidence" value="ECO:0007669"/>
    <property type="project" value="UniProtKB-KW"/>
</dbReference>
<sequence length="11" mass="1380">MDHWPKKVCVH</sequence>
<organism evidence="1">
    <name type="scientific">Rhizophora mucronata</name>
    <name type="common">Asiatic mangrove</name>
    <dbReference type="NCBI Taxonomy" id="61149"/>
    <lineage>
        <taxon>Eukaryota</taxon>
        <taxon>Viridiplantae</taxon>
        <taxon>Streptophyta</taxon>
        <taxon>Embryophyta</taxon>
        <taxon>Tracheophyta</taxon>
        <taxon>Spermatophyta</taxon>
        <taxon>Magnoliopsida</taxon>
        <taxon>eudicotyledons</taxon>
        <taxon>Gunneridae</taxon>
        <taxon>Pentapetalae</taxon>
        <taxon>rosids</taxon>
        <taxon>fabids</taxon>
        <taxon>Malpighiales</taxon>
        <taxon>Rhizophoraceae</taxon>
        <taxon>Rhizophora</taxon>
    </lineage>
</organism>
<name>A0A2P2MEY3_RHIMU</name>
<dbReference type="EMBL" id="GGEC01048249">
    <property type="protein sequence ID" value="MBX28733.1"/>
    <property type="molecule type" value="Transcribed_RNA"/>
</dbReference>
<evidence type="ECO:0000313" key="1">
    <source>
        <dbReference type="EMBL" id="MBX28733.1"/>
    </source>
</evidence>